<evidence type="ECO:0000259" key="6">
    <source>
        <dbReference type="PROSITE" id="PS50949"/>
    </source>
</evidence>
<dbReference type="Proteomes" id="UP000214610">
    <property type="component" value="Unassembled WGS sequence"/>
</dbReference>
<dbReference type="PANTHER" id="PTHR46577:SF1">
    <property type="entry name" value="HTH-TYPE TRANSCRIPTIONAL REGULATORY PROTEIN GABR"/>
    <property type="match status" value="1"/>
</dbReference>
<dbReference type="RefSeq" id="WP_143597691.1">
    <property type="nucleotide sequence ID" value="NZ_CAJTBZ010000001.1"/>
</dbReference>
<gene>
    <name evidence="7" type="ORF">ADH67_00370</name>
</gene>
<proteinExistence type="inferred from homology"/>
<evidence type="ECO:0000313" key="8">
    <source>
        <dbReference type="Proteomes" id="UP000214610"/>
    </source>
</evidence>
<dbReference type="PANTHER" id="PTHR46577">
    <property type="entry name" value="HTH-TYPE TRANSCRIPTIONAL REGULATORY PROTEIN GABR"/>
    <property type="match status" value="1"/>
</dbReference>
<reference evidence="8" key="1">
    <citation type="submission" date="2017-05" db="EMBL/GenBank/DDBJ databases">
        <title>Improved OligoMM genomes.</title>
        <authorList>
            <person name="Garzetti D."/>
        </authorList>
    </citation>
    <scope>NUCLEOTIDE SEQUENCE [LARGE SCALE GENOMIC DNA]</scope>
    <source>
        <strain evidence="8">YL45</strain>
    </source>
</reference>
<keyword evidence="5" id="KW-0804">Transcription</keyword>
<keyword evidence="8" id="KW-1185">Reference proteome</keyword>
<dbReference type="GO" id="GO:0003677">
    <property type="term" value="F:DNA binding"/>
    <property type="evidence" value="ECO:0007669"/>
    <property type="project" value="UniProtKB-KW"/>
</dbReference>
<sequence>MLTQIFMTQAINPCFQIIRINKEKESPPAYYQLSKKIENLISEGFLKSGDELPSSRVLSAMLNLSRTTVTQAYKRLLEEGWIFSEKGRGCFVSECAIDLDLHKSSIATLSNNIKKPKLPVKTEIAKQALQFPVQKEVPFALIAPDMESLPGKDWTTIVGRVSKSPWMHNAYAEPGGYRPFKKVIADLLRRSRGINCSGSQVIITSGVQEDLYLALQALFSEGAKIAVEDPGFRPHRDLVEFLGHRPIPIPANENGICINQLSSDKELDAVIVTPSFQYPTGQLMSLERKLELIDWANSCGKWILEDGYDTELFTADEPNPAIASLDKTGSTIYMGSFTKTIYPGFNMGYIVVPEQLIPIIEGIKMLTLRHSSEVHSVILTEFIEGGFYEAHIRRLKRMYQKRRETSVQCIQSLLSQFGALEANTGGTHLTFIFKPELKINDVELNLYLRQNYHIESRPLSPCYVKEKPQSGLILGYAHFSEQILTDSYRQLRDGITNFLNRAY</sequence>
<dbReference type="SUPFAM" id="SSF46785">
    <property type="entry name" value="Winged helix' DNA-binding domain"/>
    <property type="match status" value="1"/>
</dbReference>
<dbReference type="InterPro" id="IPR000524">
    <property type="entry name" value="Tscrpt_reg_HTH_GntR"/>
</dbReference>
<dbReference type="SUPFAM" id="SSF53383">
    <property type="entry name" value="PLP-dependent transferases"/>
    <property type="match status" value="1"/>
</dbReference>
<organism evidence="7 8">
    <name type="scientific">Turicimonas muris</name>
    <dbReference type="NCBI Taxonomy" id="1796652"/>
    <lineage>
        <taxon>Bacteria</taxon>
        <taxon>Pseudomonadati</taxon>
        <taxon>Pseudomonadota</taxon>
        <taxon>Betaproteobacteria</taxon>
        <taxon>Burkholderiales</taxon>
        <taxon>Sutterellaceae</taxon>
        <taxon>Turicimonas</taxon>
    </lineage>
</organism>
<dbReference type="PRINTS" id="PR00035">
    <property type="entry name" value="HTHGNTR"/>
</dbReference>
<keyword evidence="4" id="KW-0238">DNA-binding</keyword>
<dbReference type="Gene3D" id="3.40.640.10">
    <property type="entry name" value="Type I PLP-dependent aspartate aminotransferase-like (Major domain)"/>
    <property type="match status" value="1"/>
</dbReference>
<evidence type="ECO:0000256" key="4">
    <source>
        <dbReference type="ARBA" id="ARBA00023125"/>
    </source>
</evidence>
<dbReference type="GeneID" id="78362976"/>
<dbReference type="PROSITE" id="PS50949">
    <property type="entry name" value="HTH_GNTR"/>
    <property type="match status" value="1"/>
</dbReference>
<dbReference type="InterPro" id="IPR036388">
    <property type="entry name" value="WH-like_DNA-bd_sf"/>
</dbReference>
<keyword evidence="2" id="KW-0663">Pyridoxal phosphate</keyword>
<dbReference type="InterPro" id="IPR015424">
    <property type="entry name" value="PyrdxlP-dep_Trfase"/>
</dbReference>
<comment type="similarity">
    <text evidence="1">In the C-terminal section; belongs to the class-I pyridoxal-phosphate-dependent aminotransferase family.</text>
</comment>
<dbReference type="GO" id="GO:0030170">
    <property type="term" value="F:pyridoxal phosphate binding"/>
    <property type="evidence" value="ECO:0007669"/>
    <property type="project" value="InterPro"/>
</dbReference>
<evidence type="ECO:0000256" key="2">
    <source>
        <dbReference type="ARBA" id="ARBA00022898"/>
    </source>
</evidence>
<comment type="caution">
    <text evidence="7">The sequence shown here is derived from an EMBL/GenBank/DDBJ whole genome shotgun (WGS) entry which is preliminary data.</text>
</comment>
<dbReference type="GO" id="GO:0003700">
    <property type="term" value="F:DNA-binding transcription factor activity"/>
    <property type="evidence" value="ECO:0007669"/>
    <property type="project" value="InterPro"/>
</dbReference>
<dbReference type="AlphaFoldDB" id="A0A227KSB2"/>
<dbReference type="InterPro" id="IPR036390">
    <property type="entry name" value="WH_DNA-bd_sf"/>
</dbReference>
<dbReference type="Pfam" id="PF00392">
    <property type="entry name" value="GntR"/>
    <property type="match status" value="1"/>
</dbReference>
<dbReference type="InterPro" id="IPR004839">
    <property type="entry name" value="Aminotransferase_I/II_large"/>
</dbReference>
<dbReference type="InterPro" id="IPR015421">
    <property type="entry name" value="PyrdxlP-dep_Trfase_major"/>
</dbReference>
<evidence type="ECO:0000256" key="1">
    <source>
        <dbReference type="ARBA" id="ARBA00005384"/>
    </source>
</evidence>
<evidence type="ECO:0000256" key="3">
    <source>
        <dbReference type="ARBA" id="ARBA00023015"/>
    </source>
</evidence>
<protein>
    <recommendedName>
        <fullName evidence="6">HTH gntR-type domain-containing protein</fullName>
    </recommendedName>
</protein>
<feature type="domain" description="HTH gntR-type" evidence="6">
    <location>
        <begin position="27"/>
        <end position="95"/>
    </location>
</feature>
<dbReference type="CDD" id="cd07377">
    <property type="entry name" value="WHTH_GntR"/>
    <property type="match status" value="1"/>
</dbReference>
<evidence type="ECO:0000256" key="5">
    <source>
        <dbReference type="ARBA" id="ARBA00023163"/>
    </source>
</evidence>
<dbReference type="Gene3D" id="1.10.10.10">
    <property type="entry name" value="Winged helix-like DNA-binding domain superfamily/Winged helix DNA-binding domain"/>
    <property type="match status" value="1"/>
</dbReference>
<dbReference type="Pfam" id="PF00155">
    <property type="entry name" value="Aminotran_1_2"/>
    <property type="match status" value="1"/>
</dbReference>
<dbReference type="SMART" id="SM00345">
    <property type="entry name" value="HTH_GNTR"/>
    <property type="match status" value="1"/>
</dbReference>
<dbReference type="EMBL" id="NHMP01000001">
    <property type="protein sequence ID" value="OXE50794.1"/>
    <property type="molecule type" value="Genomic_DNA"/>
</dbReference>
<accession>A0A227KSB2</accession>
<evidence type="ECO:0000313" key="7">
    <source>
        <dbReference type="EMBL" id="OXE50794.1"/>
    </source>
</evidence>
<name>A0A227KSB2_9BURK</name>
<dbReference type="CDD" id="cd00609">
    <property type="entry name" value="AAT_like"/>
    <property type="match status" value="1"/>
</dbReference>
<keyword evidence="3" id="KW-0805">Transcription regulation</keyword>
<dbReference type="InterPro" id="IPR051446">
    <property type="entry name" value="HTH_trans_reg/aminotransferase"/>
</dbReference>